<name>A0A344TR29_9BACT</name>
<proteinExistence type="predicted"/>
<feature type="transmembrane region" description="Helical" evidence="1">
    <location>
        <begin position="219"/>
        <end position="240"/>
    </location>
</feature>
<accession>A0A344TR29</accession>
<reference evidence="2 3" key="1">
    <citation type="submission" date="2018-07" db="EMBL/GenBank/DDBJ databases">
        <title>Genome sequencing of Runella.</title>
        <authorList>
            <person name="Baek M.-G."/>
            <person name="Yi H."/>
        </authorList>
    </citation>
    <scope>NUCLEOTIDE SEQUENCE [LARGE SCALE GENOMIC DNA]</scope>
    <source>
        <strain evidence="2 3">HYN0085</strain>
    </source>
</reference>
<feature type="transmembrane region" description="Helical" evidence="1">
    <location>
        <begin position="43"/>
        <end position="64"/>
    </location>
</feature>
<feature type="transmembrane region" description="Helical" evidence="1">
    <location>
        <begin position="188"/>
        <end position="207"/>
    </location>
</feature>
<feature type="transmembrane region" description="Helical" evidence="1">
    <location>
        <begin position="322"/>
        <end position="355"/>
    </location>
</feature>
<organism evidence="2 3">
    <name type="scientific">Runella rosea</name>
    <dbReference type="NCBI Taxonomy" id="2259595"/>
    <lineage>
        <taxon>Bacteria</taxon>
        <taxon>Pseudomonadati</taxon>
        <taxon>Bacteroidota</taxon>
        <taxon>Cytophagia</taxon>
        <taxon>Cytophagales</taxon>
        <taxon>Spirosomataceae</taxon>
        <taxon>Runella</taxon>
    </lineage>
</organism>
<dbReference type="RefSeq" id="WP_114069862.1">
    <property type="nucleotide sequence ID" value="NZ_CP030850.1"/>
</dbReference>
<dbReference type="OrthoDB" id="935506at2"/>
<feature type="transmembrane region" description="Helical" evidence="1">
    <location>
        <begin position="294"/>
        <end position="310"/>
    </location>
</feature>
<feature type="transmembrane region" description="Helical" evidence="1">
    <location>
        <begin position="129"/>
        <end position="148"/>
    </location>
</feature>
<feature type="transmembrane region" description="Helical" evidence="1">
    <location>
        <begin position="104"/>
        <end position="122"/>
    </location>
</feature>
<gene>
    <name evidence="2" type="ORF">DR864_26870</name>
</gene>
<dbReference type="Proteomes" id="UP000251993">
    <property type="component" value="Chromosome"/>
</dbReference>
<dbReference type="AlphaFoldDB" id="A0A344TR29"/>
<evidence type="ECO:0000256" key="1">
    <source>
        <dbReference type="SAM" id="Phobius"/>
    </source>
</evidence>
<sequence length="377" mass="44764">MLSLWNILYKTLVREYYRQNTGFLFLSLMFGFGILRPEDHIALSAYVFASPFLLLLVFGLWALYHLKTLFFVRQRFLWDSHAFLYELVLIPKSIRWILLWGIQMMLWLPVLAYAAFVGYYGWKLGQPEAVIITASYLLILPLTGVWAYEYRLFRPNPDTHLNQLSAFFNRRFTKPYWSYFVLYLFNKAPILLFLTKAFTCVVVVGVCKIYPTDTYDERLFSLAGTAIGIVHVVLVLHLYEFEHVQLPMLRNLPFTLAQRFYKYSGLFALLMLPETLFLFRYLPKEISFLYTVEWWGLLISLLWLIFGRFLQKHHTMEHLLKLGIYTFIALYFVIMFRVPILVIITLCIGAGIFLFHRHYYRSEYLIDSKALEPRPED</sequence>
<keyword evidence="3" id="KW-1185">Reference proteome</keyword>
<evidence type="ECO:0000313" key="3">
    <source>
        <dbReference type="Proteomes" id="UP000251993"/>
    </source>
</evidence>
<feature type="transmembrane region" description="Helical" evidence="1">
    <location>
        <begin position="21"/>
        <end position="37"/>
    </location>
</feature>
<keyword evidence="1" id="KW-0812">Transmembrane</keyword>
<dbReference type="KEGG" id="run:DR864_26870"/>
<evidence type="ECO:0000313" key="2">
    <source>
        <dbReference type="EMBL" id="AXE21100.1"/>
    </source>
</evidence>
<keyword evidence="1" id="KW-1133">Transmembrane helix</keyword>
<feature type="transmembrane region" description="Helical" evidence="1">
    <location>
        <begin position="260"/>
        <end position="282"/>
    </location>
</feature>
<keyword evidence="1" id="KW-0472">Membrane</keyword>
<protein>
    <submittedName>
        <fullName evidence="2">Uncharacterized protein</fullName>
    </submittedName>
</protein>
<dbReference type="EMBL" id="CP030850">
    <property type="protein sequence ID" value="AXE21100.1"/>
    <property type="molecule type" value="Genomic_DNA"/>
</dbReference>